<dbReference type="HOGENOM" id="CLU_1057416_0_0_5"/>
<dbReference type="AlphaFoldDB" id="A0A0B5E1A1"/>
<reference evidence="1 2" key="1">
    <citation type="journal article" date="2014" name="Int. J. Syst. Evol. Microbiol.">
        <title>Celeribacter indicus sp. nov., a polycyclic aromatic hydrocarbon-degrading bacterium from deep-sea sediment and reclassification of Huaishuia halophila as Celeribacter halophilus comb. nov.</title>
        <authorList>
            <person name="Lai Q."/>
            <person name="Cao J."/>
            <person name="Yuan J."/>
            <person name="Li F."/>
            <person name="Shao Z."/>
        </authorList>
    </citation>
    <scope>NUCLEOTIDE SEQUENCE [LARGE SCALE GENOMIC DNA]</scope>
    <source>
        <strain evidence="1">P73</strain>
    </source>
</reference>
<organism evidence="1 2">
    <name type="scientific">Celeribacter indicus</name>
    <dbReference type="NCBI Taxonomy" id="1208324"/>
    <lineage>
        <taxon>Bacteria</taxon>
        <taxon>Pseudomonadati</taxon>
        <taxon>Pseudomonadota</taxon>
        <taxon>Alphaproteobacteria</taxon>
        <taxon>Rhodobacterales</taxon>
        <taxon>Roseobacteraceae</taxon>
        <taxon>Celeribacter</taxon>
    </lineage>
</organism>
<dbReference type="KEGG" id="cid:P73_2445"/>
<name>A0A0B5E1A1_9RHOB</name>
<dbReference type="EMBL" id="CP004393">
    <property type="protein sequence ID" value="AJE47160.1"/>
    <property type="molecule type" value="Genomic_DNA"/>
</dbReference>
<evidence type="ECO:0000313" key="1">
    <source>
        <dbReference type="EMBL" id="AJE47160.1"/>
    </source>
</evidence>
<proteinExistence type="predicted"/>
<protein>
    <submittedName>
        <fullName evidence="1">Uncharacterized protein</fullName>
    </submittedName>
</protein>
<dbReference type="OrthoDB" id="9153840at2"/>
<dbReference type="Proteomes" id="UP000031521">
    <property type="component" value="Chromosome"/>
</dbReference>
<accession>A0A0B5E1A1</accession>
<evidence type="ECO:0000313" key="2">
    <source>
        <dbReference type="Proteomes" id="UP000031521"/>
    </source>
</evidence>
<dbReference type="STRING" id="1208324.P73_2445"/>
<sequence length="277" mass="31187">MRNTQIAICFFGITRSLKHTIGSIEANVIEPARALGTVRTYAHFFDQASISNSRSGEQGELDREEYRLLKADRLRLEAPDMCLEEWGFEGLKDFGDSWNDGFRSLRNLVHQLHSMNAAAADALADDPDLVIYCRPDMLYHHNLGPWIGRALASSEPGVTLPNWQHWHGGYNDRFAICRGVSAARIYGSRVNRMRDFCVETSSPVHSERLLRFVLDEAGIKPPLMSARASRVRANGDVKRERFSGPVRSALRLGIGKTITAAGLRPLLMRLRRNNNAR</sequence>
<keyword evidence="2" id="KW-1185">Reference proteome</keyword>
<dbReference type="RefSeq" id="WP_052453239.1">
    <property type="nucleotide sequence ID" value="NZ_CP004393.1"/>
</dbReference>
<gene>
    <name evidence="1" type="ORF">P73_2445</name>
</gene>